<dbReference type="Proteomes" id="UP000184386">
    <property type="component" value="Unassembled WGS sequence"/>
</dbReference>
<keyword evidence="4 5" id="KW-0472">Membrane</keyword>
<feature type="transmembrane region" description="Helical" evidence="5">
    <location>
        <begin position="651"/>
        <end position="674"/>
    </location>
</feature>
<feature type="domain" description="ABC-2 type transporter transmembrane" evidence="6">
    <location>
        <begin position="21"/>
        <end position="162"/>
    </location>
</feature>
<evidence type="ECO:0000259" key="6">
    <source>
        <dbReference type="Pfam" id="PF12698"/>
    </source>
</evidence>
<dbReference type="Pfam" id="PF12698">
    <property type="entry name" value="ABC2_membrane_3"/>
    <property type="match status" value="2"/>
</dbReference>
<evidence type="ECO:0000256" key="4">
    <source>
        <dbReference type="ARBA" id="ARBA00023136"/>
    </source>
</evidence>
<name>A0A1M6XSF8_9FIRM</name>
<proteinExistence type="predicted"/>
<dbReference type="NCBIfam" id="TIGR03057">
    <property type="entry name" value="xxxLxxG_by_4"/>
    <property type="match status" value="1"/>
</dbReference>
<feature type="transmembrane region" description="Helical" evidence="5">
    <location>
        <begin position="681"/>
        <end position="702"/>
    </location>
</feature>
<dbReference type="GO" id="GO:0016020">
    <property type="term" value="C:membrane"/>
    <property type="evidence" value="ECO:0007669"/>
    <property type="project" value="UniProtKB-SubCell"/>
</dbReference>
<dbReference type="InterPro" id="IPR017500">
    <property type="entry name" value="Phage_infect_YhgE_N"/>
</dbReference>
<dbReference type="NCBIfam" id="TIGR03062">
    <property type="entry name" value="pip_yhgE_Cterm"/>
    <property type="match status" value="1"/>
</dbReference>
<dbReference type="RefSeq" id="WP_073278670.1">
    <property type="nucleotide sequence ID" value="NZ_FRAC01000023.1"/>
</dbReference>
<dbReference type="NCBIfam" id="TIGR03061">
    <property type="entry name" value="pip_yhgE_Nterm"/>
    <property type="match status" value="1"/>
</dbReference>
<comment type="subcellular location">
    <subcellularLocation>
        <location evidence="1">Membrane</location>
        <topology evidence="1">Multi-pass membrane protein</topology>
    </subcellularLocation>
</comment>
<evidence type="ECO:0000256" key="3">
    <source>
        <dbReference type="ARBA" id="ARBA00022989"/>
    </source>
</evidence>
<dbReference type="InterPro" id="IPR017501">
    <property type="entry name" value="Phage_infect_YhgE_C"/>
</dbReference>
<feature type="transmembrane region" description="Helical" evidence="5">
    <location>
        <begin position="735"/>
        <end position="756"/>
    </location>
</feature>
<dbReference type="STRING" id="1121322.SAMN02745136_04045"/>
<dbReference type="Gene3D" id="3.40.1710.10">
    <property type="entry name" value="abc type-2 transporter like domain"/>
    <property type="match status" value="1"/>
</dbReference>
<sequence length="790" mass="83598">MEMIRTEWKKIRQNKLLLVSFIVICSIPLLYASFFLKSMWDPYGKTENLPIAVVNEDKSVEFEGETLSVGNDIVDELKDDNNLDWKFVDSKKAQQGLKDRKYYMIVTFPENFSENASTVLSDNPTQMVIKYETNGGLNYLGEVLSEEAIKQLKNNVSEKVTKAYVSAIFNKVDDMGGSITEAADASAKIKDGVDKVKDGNDELYSNLNKLSKASLTFSDGTDSLSLGLSTYLNGVLSANNGAKKLKEGLAAYQSGIKTYTGAVKQAAQGANTLNKNSEDLKQGAKLVSDGVSQLNKELGTTIGSLGSNADGIKQLADGMTAVNTAVSTLNTGAKSLASGIPTKDQVSGVTKYLDINTFSKLPKEQQAMVLQGAAKLLAGYDTIGTAAGQISGGLDTLSQKTPALVTGTDQVYKTIGAVSQQAPALTAGLSKLDAGAKSLNNGVNSYTAGVLQLSQGLDQLNAKAVDLNSGIGQIAGGSNDLAAGLTKLTQNNSKLSSGMSQIKNGAGDIHDGAAKLANGSKKLGNGLTDISDGAGKLNDGLQDGADTIKSFDASDATIDMIAAPSSLEQTKYSEVPDYGHALAPYVLSLSLYVGCMLFNFIYPIRKVAIKGKPVVQWWLSKLSVGIAAATVMAVVEAGVMNLLGVDAASTGSYFATALITAYAYMLLIMTLSVAFDNPGRFVAMIILVLQLAGAGGTFPMQLTYKFFQVIHPFLPMTYSIYSFREAISGGLGNHVLVSSLLVLAMIAVVSALLLLVSMTVLKKISKDGISQLDDNQKLMDSDYSYADSSL</sequence>
<dbReference type="Gene3D" id="1.10.287.950">
    <property type="entry name" value="Methyl-accepting chemotaxis protein"/>
    <property type="match status" value="2"/>
</dbReference>
<evidence type="ECO:0000256" key="1">
    <source>
        <dbReference type="ARBA" id="ARBA00004141"/>
    </source>
</evidence>
<evidence type="ECO:0000256" key="2">
    <source>
        <dbReference type="ARBA" id="ARBA00022692"/>
    </source>
</evidence>
<dbReference type="GO" id="GO:0140359">
    <property type="term" value="F:ABC-type transporter activity"/>
    <property type="evidence" value="ECO:0007669"/>
    <property type="project" value="InterPro"/>
</dbReference>
<feature type="transmembrane region" description="Helical" evidence="5">
    <location>
        <begin position="622"/>
        <end position="645"/>
    </location>
</feature>
<organism evidence="7 8">
    <name type="scientific">Anaerocolumna jejuensis DSM 15929</name>
    <dbReference type="NCBI Taxonomy" id="1121322"/>
    <lineage>
        <taxon>Bacteria</taxon>
        <taxon>Bacillati</taxon>
        <taxon>Bacillota</taxon>
        <taxon>Clostridia</taxon>
        <taxon>Lachnospirales</taxon>
        <taxon>Lachnospiraceae</taxon>
        <taxon>Anaerocolumna</taxon>
    </lineage>
</organism>
<keyword evidence="8" id="KW-1185">Reference proteome</keyword>
<dbReference type="InterPro" id="IPR051328">
    <property type="entry name" value="T7SS_ABC-Transporter"/>
</dbReference>
<dbReference type="InterPro" id="IPR013525">
    <property type="entry name" value="ABC2_TM"/>
</dbReference>
<gene>
    <name evidence="7" type="ORF">SAMN02745136_04045</name>
</gene>
<evidence type="ECO:0000313" key="8">
    <source>
        <dbReference type="Proteomes" id="UP000184386"/>
    </source>
</evidence>
<dbReference type="EMBL" id="FRAC01000023">
    <property type="protein sequence ID" value="SHL08838.1"/>
    <property type="molecule type" value="Genomic_DNA"/>
</dbReference>
<dbReference type="SUPFAM" id="SSF58104">
    <property type="entry name" value="Methyl-accepting chemotaxis protein (MCP) signaling domain"/>
    <property type="match status" value="1"/>
</dbReference>
<reference evidence="7 8" key="1">
    <citation type="submission" date="2016-11" db="EMBL/GenBank/DDBJ databases">
        <authorList>
            <person name="Jaros S."/>
            <person name="Januszkiewicz K."/>
            <person name="Wedrychowicz H."/>
        </authorList>
    </citation>
    <scope>NUCLEOTIDE SEQUENCE [LARGE SCALE GENOMIC DNA]</scope>
    <source>
        <strain evidence="7 8">DSM 15929</strain>
    </source>
</reference>
<keyword evidence="3 5" id="KW-1133">Transmembrane helix</keyword>
<evidence type="ECO:0000313" key="7">
    <source>
        <dbReference type="EMBL" id="SHL08838.1"/>
    </source>
</evidence>
<protein>
    <submittedName>
        <fullName evidence="7">Putative membrane protein</fullName>
    </submittedName>
</protein>
<feature type="transmembrane region" description="Helical" evidence="5">
    <location>
        <begin position="582"/>
        <end position="602"/>
    </location>
</feature>
<feature type="domain" description="ABC-2 type transporter transmembrane" evidence="6">
    <location>
        <begin position="563"/>
        <end position="755"/>
    </location>
</feature>
<keyword evidence="2 5" id="KW-0812">Transmembrane</keyword>
<accession>A0A1M6XSF8</accession>
<dbReference type="PANTHER" id="PTHR43077">
    <property type="entry name" value="TRANSPORT PERMEASE YVFS-RELATED"/>
    <property type="match status" value="1"/>
</dbReference>
<evidence type="ECO:0000256" key="5">
    <source>
        <dbReference type="SAM" id="Phobius"/>
    </source>
</evidence>
<dbReference type="PANTHER" id="PTHR43077:SF5">
    <property type="entry name" value="PHAGE INFECTION PROTEIN"/>
    <property type="match status" value="1"/>
</dbReference>
<dbReference type="OrthoDB" id="9811483at2"/>
<dbReference type="AlphaFoldDB" id="A0A1M6XSF8"/>
<dbReference type="InterPro" id="IPR023908">
    <property type="entry name" value="xxxLxxG_rpt"/>
</dbReference>